<dbReference type="Proteomes" id="UP001165381">
    <property type="component" value="Unassembled WGS sequence"/>
</dbReference>
<keyword evidence="1" id="KW-0732">Signal</keyword>
<dbReference type="RefSeq" id="WP_249972822.1">
    <property type="nucleotide sequence ID" value="NZ_JAMFLZ010000003.1"/>
</dbReference>
<evidence type="ECO:0000313" key="4">
    <source>
        <dbReference type="Proteomes" id="UP001165381"/>
    </source>
</evidence>
<dbReference type="InterPro" id="IPR001466">
    <property type="entry name" value="Beta-lactam-related"/>
</dbReference>
<organism evidence="3 4">
    <name type="scientific">Jejuia spongiicola</name>
    <dbReference type="NCBI Taxonomy" id="2942207"/>
    <lineage>
        <taxon>Bacteria</taxon>
        <taxon>Pseudomonadati</taxon>
        <taxon>Bacteroidota</taxon>
        <taxon>Flavobacteriia</taxon>
        <taxon>Flavobacteriales</taxon>
        <taxon>Flavobacteriaceae</taxon>
        <taxon>Jejuia</taxon>
    </lineage>
</organism>
<dbReference type="EMBL" id="JAMFLZ010000003">
    <property type="protein sequence ID" value="MCL6295068.1"/>
    <property type="molecule type" value="Genomic_DNA"/>
</dbReference>
<sequence length="382" mass="43292">MKLSKSKLVIMCLIALSGIFIYSATSQTPHQKLNKVQKYMDIATAEKLAGVVIYINSPKYGKWIGVSGYSDIENKILIKKEDIFSLASIGKTYNAVAVLKLIEDGKLGLNDKIKKYLPQEITDSIPNAKEVTIKHLLGHTSGFHNYNRHPVLNELYLTGKLKLDTLSHMNALRRYAYGVYPHTKPLGTYQYSSTNYLLLTMIMDSILPEGHEAYLRKNILTNNGFSNSYYKQTPPNNLVNHYGDINKDNVIENLSNETVETTNWYSGDDGIYAPIEEAASFLQKLIKGEILKEETLEDMMTWNDAKNPDYGLGLMADKGFPYKFLIGHSGRGIGITTDLYYFPKQKMTIAIFCNTGLRSGTKDISNAYYKMRKKIMMKLFLF</sequence>
<protein>
    <submittedName>
        <fullName evidence="3">Beta-lactamase family protein</fullName>
    </submittedName>
</protein>
<name>A0ABT0QEQ1_9FLAO</name>
<dbReference type="Pfam" id="PF00144">
    <property type="entry name" value="Beta-lactamase"/>
    <property type="match status" value="1"/>
</dbReference>
<dbReference type="SUPFAM" id="SSF56601">
    <property type="entry name" value="beta-lactamase/transpeptidase-like"/>
    <property type="match status" value="1"/>
</dbReference>
<dbReference type="InterPro" id="IPR050491">
    <property type="entry name" value="AmpC-like"/>
</dbReference>
<dbReference type="InterPro" id="IPR012338">
    <property type="entry name" value="Beta-lactam/transpept-like"/>
</dbReference>
<dbReference type="PANTHER" id="PTHR46825:SF9">
    <property type="entry name" value="BETA-LACTAMASE-RELATED DOMAIN-CONTAINING PROTEIN"/>
    <property type="match status" value="1"/>
</dbReference>
<dbReference type="PANTHER" id="PTHR46825">
    <property type="entry name" value="D-ALANYL-D-ALANINE-CARBOXYPEPTIDASE/ENDOPEPTIDASE AMPH"/>
    <property type="match status" value="1"/>
</dbReference>
<feature type="signal peptide" evidence="1">
    <location>
        <begin position="1"/>
        <end position="23"/>
    </location>
</feature>
<evidence type="ECO:0000313" key="3">
    <source>
        <dbReference type="EMBL" id="MCL6295068.1"/>
    </source>
</evidence>
<gene>
    <name evidence="3" type="ORF">M3P09_08690</name>
</gene>
<dbReference type="Gene3D" id="3.40.710.10">
    <property type="entry name" value="DD-peptidase/beta-lactamase superfamily"/>
    <property type="match status" value="1"/>
</dbReference>
<evidence type="ECO:0000259" key="2">
    <source>
        <dbReference type="Pfam" id="PF00144"/>
    </source>
</evidence>
<feature type="domain" description="Beta-lactamase-related" evidence="2">
    <location>
        <begin position="53"/>
        <end position="357"/>
    </location>
</feature>
<reference evidence="3" key="1">
    <citation type="submission" date="2022-05" db="EMBL/GenBank/DDBJ databases">
        <authorList>
            <person name="Park J.-S."/>
        </authorList>
    </citation>
    <scope>NUCLEOTIDE SEQUENCE</scope>
    <source>
        <strain evidence="3">2012CJ34-3</strain>
    </source>
</reference>
<accession>A0ABT0QEQ1</accession>
<evidence type="ECO:0000256" key="1">
    <source>
        <dbReference type="SAM" id="SignalP"/>
    </source>
</evidence>
<feature type="chain" id="PRO_5045484090" evidence="1">
    <location>
        <begin position="24"/>
        <end position="382"/>
    </location>
</feature>
<comment type="caution">
    <text evidence="3">The sequence shown here is derived from an EMBL/GenBank/DDBJ whole genome shotgun (WGS) entry which is preliminary data.</text>
</comment>
<keyword evidence="4" id="KW-1185">Reference proteome</keyword>
<proteinExistence type="predicted"/>